<evidence type="ECO:0000313" key="1">
    <source>
        <dbReference type="EMBL" id="TGY77781.1"/>
    </source>
</evidence>
<gene>
    <name evidence="1" type="ORF">E5331_13160</name>
</gene>
<accession>A0AC61REW4</accession>
<keyword evidence="2" id="KW-1185">Reference proteome</keyword>
<dbReference type="Proteomes" id="UP000306319">
    <property type="component" value="Unassembled WGS sequence"/>
</dbReference>
<proteinExistence type="predicted"/>
<organism evidence="1 2">
    <name type="scientific">Lepagella muris</name>
    <dbReference type="NCBI Taxonomy" id="3032870"/>
    <lineage>
        <taxon>Bacteria</taxon>
        <taxon>Pseudomonadati</taxon>
        <taxon>Bacteroidota</taxon>
        <taxon>Bacteroidia</taxon>
        <taxon>Bacteroidales</taxon>
        <taxon>Muribaculaceae</taxon>
        <taxon>Lepagella</taxon>
    </lineage>
</organism>
<comment type="caution">
    <text evidence="1">The sequence shown here is derived from an EMBL/GenBank/DDBJ whole genome shotgun (WGS) entry which is preliminary data.</text>
</comment>
<protein>
    <submittedName>
        <fullName evidence="1">Uncharacterized protein</fullName>
    </submittedName>
</protein>
<name>A0AC61REW4_9BACT</name>
<dbReference type="EMBL" id="SRYB01000020">
    <property type="protein sequence ID" value="TGY77781.1"/>
    <property type="molecule type" value="Genomic_DNA"/>
</dbReference>
<evidence type="ECO:0000313" key="2">
    <source>
        <dbReference type="Proteomes" id="UP000306319"/>
    </source>
</evidence>
<reference evidence="1" key="1">
    <citation type="submission" date="2019-04" db="EMBL/GenBank/DDBJ databases">
        <title>Microbes associate with the intestines of laboratory mice.</title>
        <authorList>
            <person name="Navarre W."/>
            <person name="Wong E."/>
            <person name="Huang K."/>
            <person name="Tropini C."/>
            <person name="Ng K."/>
            <person name="Yu B."/>
        </authorList>
    </citation>
    <scope>NUCLEOTIDE SEQUENCE</scope>
    <source>
        <strain evidence="1">NM04_E33</strain>
    </source>
</reference>
<sequence>MTEYILKVEDKSALSLIKKLLAYIPGVTLSPIRKQKKTGLDEALEDVKQGRVTQYSSIDEMFNHLNIKV</sequence>